<accession>A0A4U1CHF3</accession>
<keyword evidence="11" id="KW-1185">Reference proteome</keyword>
<dbReference type="GO" id="GO:0004397">
    <property type="term" value="F:histidine ammonia-lyase activity"/>
    <property type="evidence" value="ECO:0007669"/>
    <property type="project" value="UniProtKB-UniRule"/>
</dbReference>
<evidence type="ECO:0000256" key="3">
    <source>
        <dbReference type="ARBA" id="ARBA00022808"/>
    </source>
</evidence>
<evidence type="ECO:0000256" key="4">
    <source>
        <dbReference type="ARBA" id="ARBA00023239"/>
    </source>
</evidence>
<dbReference type="InterPro" id="IPR022313">
    <property type="entry name" value="Phe/His_NH3-lyase_AS"/>
</dbReference>
<evidence type="ECO:0000256" key="9">
    <source>
        <dbReference type="RuleBase" id="RU004480"/>
    </source>
</evidence>
<keyword evidence="3 8" id="KW-0369">Histidine metabolism</keyword>
<dbReference type="PROSITE" id="PS00488">
    <property type="entry name" value="PAL_HISTIDASE"/>
    <property type="match status" value="1"/>
</dbReference>
<comment type="catalytic activity">
    <reaction evidence="5 8">
        <text>L-histidine = trans-urocanate + NH4(+)</text>
        <dbReference type="Rhea" id="RHEA:21232"/>
        <dbReference type="ChEBI" id="CHEBI:17771"/>
        <dbReference type="ChEBI" id="CHEBI:28938"/>
        <dbReference type="ChEBI" id="CHEBI:57595"/>
        <dbReference type="EC" id="4.3.1.3"/>
    </reaction>
</comment>
<dbReference type="InterPro" id="IPR001106">
    <property type="entry name" value="Aromatic_Lyase"/>
</dbReference>
<protein>
    <recommendedName>
        <fullName evidence="2 6">Histidine ammonia-lyase</fullName>
        <ecNumber evidence="2 6">4.3.1.3</ecNumber>
    </recommendedName>
</protein>
<organism evidence="10 11">
    <name type="scientific">Pedobacter frigoris</name>
    <dbReference type="NCBI Taxonomy" id="2571272"/>
    <lineage>
        <taxon>Bacteria</taxon>
        <taxon>Pseudomonadati</taxon>
        <taxon>Bacteroidota</taxon>
        <taxon>Sphingobacteriia</taxon>
        <taxon>Sphingobacteriales</taxon>
        <taxon>Sphingobacteriaceae</taxon>
        <taxon>Pedobacter</taxon>
    </lineage>
</organism>
<dbReference type="Proteomes" id="UP000307244">
    <property type="component" value="Unassembled WGS sequence"/>
</dbReference>
<dbReference type="UniPathway" id="UPA00379">
    <property type="reaction ID" value="UER00549"/>
</dbReference>
<evidence type="ECO:0000256" key="2">
    <source>
        <dbReference type="ARBA" id="ARBA00012994"/>
    </source>
</evidence>
<dbReference type="NCBIfam" id="TIGR01225">
    <property type="entry name" value="hutH"/>
    <property type="match status" value="1"/>
</dbReference>
<sequence>MNYICLNHIKNSSVNKIFKYGADVLTVSKALAISRGTTKGILSEETRENVRKSSAIVDKISLSDKAVYGINTGFGPLCTSMISTEDTKKLQENILKSHAVGIGEPVAEEISKLMLVLKIQALAQGYSGIQEATLDRMIWYLENDVIPVVPKQGSVGASGDLAPLSHLFLPLIGLGKVHHKGEIKEAGMLLSTYDLKPIALGAKEGLALINGTQFIAAHAVKVVERFHNLLATADLTAAMMLEGLLGSAKPFEQKLHLLRPYKGNQHVAAHIRSLLADSQIVVSHANCSRVQDPYSLRCIPQVHGASRNAWLHLKEMLEIEINAVTDNPVIFSEDFTVSGGNFHGQPMAMPLDYACLAASEIGNISDRRIYLSLEGTTPGVPKLLMKETGLNSGFMILQYTSAALASENKGLCFPASADSIPTSLGQEDHVSMGSISGRKALQVIENVEKILGIELFCAAQAMDFHAPLKSGKIINAIHEAVRKKVKHLEQDQIMYDVMEATIDMVKNGELLQIAKATAAAENLNYTTEFSTYFEEF</sequence>
<dbReference type="AlphaFoldDB" id="A0A4U1CHF3"/>
<gene>
    <name evidence="10" type="primary">hutH</name>
    <name evidence="10" type="ORF">FA047_12905</name>
</gene>
<dbReference type="FunFam" id="1.10.275.10:FF:000005">
    <property type="entry name" value="Histidine ammonia-lyase"/>
    <property type="match status" value="1"/>
</dbReference>
<proteinExistence type="inferred from homology"/>
<evidence type="ECO:0000256" key="5">
    <source>
        <dbReference type="ARBA" id="ARBA00049269"/>
    </source>
</evidence>
<comment type="similarity">
    <text evidence="7">Belongs to the PAL/histidase family.</text>
</comment>
<dbReference type="InterPro" id="IPR008948">
    <property type="entry name" value="L-Aspartase-like"/>
</dbReference>
<dbReference type="FunFam" id="1.20.200.10:FF:000003">
    <property type="entry name" value="Histidine ammonia-lyase"/>
    <property type="match status" value="1"/>
</dbReference>
<dbReference type="GO" id="GO:0005737">
    <property type="term" value="C:cytoplasm"/>
    <property type="evidence" value="ECO:0007669"/>
    <property type="project" value="UniProtKB-SubCell"/>
</dbReference>
<evidence type="ECO:0000256" key="8">
    <source>
        <dbReference type="RuleBase" id="RU004479"/>
    </source>
</evidence>
<dbReference type="InterPro" id="IPR005921">
    <property type="entry name" value="HutH"/>
</dbReference>
<name>A0A4U1CHF3_9SPHI</name>
<evidence type="ECO:0000256" key="6">
    <source>
        <dbReference type="NCBIfam" id="TIGR01225"/>
    </source>
</evidence>
<dbReference type="CDD" id="cd00332">
    <property type="entry name" value="PAL-HAL"/>
    <property type="match status" value="1"/>
</dbReference>
<dbReference type="Gene3D" id="1.20.200.10">
    <property type="entry name" value="Fumarase/aspartase (Central domain)"/>
    <property type="match status" value="1"/>
</dbReference>
<dbReference type="PANTHER" id="PTHR10362">
    <property type="entry name" value="HISTIDINE AMMONIA-LYASE"/>
    <property type="match status" value="1"/>
</dbReference>
<dbReference type="EC" id="4.3.1.3" evidence="2 6"/>
<dbReference type="Pfam" id="PF00221">
    <property type="entry name" value="Lyase_aromatic"/>
    <property type="match status" value="1"/>
</dbReference>
<dbReference type="OrthoDB" id="9806955at2"/>
<dbReference type="Gene3D" id="1.10.275.10">
    <property type="entry name" value="Fumarase/aspartase (N-terminal domain)"/>
    <property type="match status" value="1"/>
</dbReference>
<evidence type="ECO:0000313" key="11">
    <source>
        <dbReference type="Proteomes" id="UP000307244"/>
    </source>
</evidence>
<comment type="pathway">
    <text evidence="1 8">Amino-acid degradation; L-histidine degradation into L-glutamate; N-formimidoyl-L-glutamate from L-histidine: step 1/3.</text>
</comment>
<dbReference type="SUPFAM" id="SSF48557">
    <property type="entry name" value="L-aspartase-like"/>
    <property type="match status" value="1"/>
</dbReference>
<evidence type="ECO:0000256" key="7">
    <source>
        <dbReference type="RuleBase" id="RU003954"/>
    </source>
</evidence>
<comment type="caution">
    <text evidence="10">The sequence shown here is derived from an EMBL/GenBank/DDBJ whole genome shotgun (WGS) entry which is preliminary data.</text>
</comment>
<dbReference type="NCBIfam" id="NF006871">
    <property type="entry name" value="PRK09367.1"/>
    <property type="match status" value="1"/>
</dbReference>
<dbReference type="GO" id="GO:0019557">
    <property type="term" value="P:L-histidine catabolic process to glutamate and formate"/>
    <property type="evidence" value="ECO:0007669"/>
    <property type="project" value="UniProtKB-UniPathway"/>
</dbReference>
<comment type="subcellular location">
    <subcellularLocation>
        <location evidence="9">Cytoplasm</location>
    </subcellularLocation>
</comment>
<evidence type="ECO:0000256" key="1">
    <source>
        <dbReference type="ARBA" id="ARBA00005113"/>
    </source>
</evidence>
<keyword evidence="4 7" id="KW-0456">Lyase</keyword>
<dbReference type="InterPro" id="IPR024083">
    <property type="entry name" value="Fumarase/histidase_N"/>
</dbReference>
<dbReference type="EMBL" id="SWBQ01000003">
    <property type="protein sequence ID" value="TKC06215.1"/>
    <property type="molecule type" value="Genomic_DNA"/>
</dbReference>
<evidence type="ECO:0000313" key="10">
    <source>
        <dbReference type="EMBL" id="TKC06215.1"/>
    </source>
</evidence>
<reference evidence="10 11" key="1">
    <citation type="submission" date="2019-04" db="EMBL/GenBank/DDBJ databases">
        <title>Pedobacter sp. RP-3-15 sp. nov., isolated from Arctic soil.</title>
        <authorList>
            <person name="Dahal R.H."/>
            <person name="Kim D.-U."/>
        </authorList>
    </citation>
    <scope>NUCLEOTIDE SEQUENCE [LARGE SCALE GENOMIC DNA]</scope>
    <source>
        <strain evidence="10 11">RP-3-15</strain>
    </source>
</reference>
<dbReference type="GO" id="GO:0019556">
    <property type="term" value="P:L-histidine catabolic process to glutamate and formamide"/>
    <property type="evidence" value="ECO:0007669"/>
    <property type="project" value="UniProtKB-UniPathway"/>
</dbReference>